<keyword evidence="10 19" id="KW-0547">Nucleotide-binding</keyword>
<evidence type="ECO:0000256" key="13">
    <source>
        <dbReference type="ARBA" id="ARBA00022842"/>
    </source>
</evidence>
<evidence type="ECO:0000256" key="18">
    <source>
        <dbReference type="ARBA" id="ARBA00083883"/>
    </source>
</evidence>
<dbReference type="GO" id="GO:0046872">
    <property type="term" value="F:metal ion binding"/>
    <property type="evidence" value="ECO:0007669"/>
    <property type="project" value="UniProtKB-KW"/>
</dbReference>
<evidence type="ECO:0000259" key="21">
    <source>
        <dbReference type="PROSITE" id="PS50011"/>
    </source>
</evidence>
<dbReference type="GO" id="GO:0048471">
    <property type="term" value="C:perinuclear region of cytoplasm"/>
    <property type="evidence" value="ECO:0007669"/>
    <property type="project" value="UniProtKB-SubCell"/>
</dbReference>
<keyword evidence="12 19" id="KW-0067">ATP-binding</keyword>
<dbReference type="Pfam" id="PF00069">
    <property type="entry name" value="Pkinase"/>
    <property type="match status" value="1"/>
</dbReference>
<dbReference type="EMBL" id="KK853169">
    <property type="protein sequence ID" value="KDR10364.1"/>
    <property type="molecule type" value="Genomic_DNA"/>
</dbReference>
<dbReference type="InterPro" id="IPR011009">
    <property type="entry name" value="Kinase-like_dom_sf"/>
</dbReference>
<feature type="compositionally biased region" description="Low complexity" evidence="20">
    <location>
        <begin position="781"/>
        <end position="800"/>
    </location>
</feature>
<dbReference type="STRING" id="136037.A0A067QLY2"/>
<dbReference type="Pfam" id="PF19431">
    <property type="entry name" value="MEKK4_N"/>
    <property type="match status" value="2"/>
</dbReference>
<evidence type="ECO:0000256" key="15">
    <source>
        <dbReference type="ARBA" id="ARBA00048329"/>
    </source>
</evidence>
<dbReference type="eggNOG" id="KOG4645">
    <property type="taxonomic scope" value="Eukaryota"/>
</dbReference>
<keyword evidence="23" id="KW-1185">Reference proteome</keyword>
<keyword evidence="7" id="KW-0597">Phosphoprotein</keyword>
<evidence type="ECO:0000256" key="6">
    <source>
        <dbReference type="ARBA" id="ARBA00022527"/>
    </source>
</evidence>
<keyword evidence="13" id="KW-0460">Magnesium</keyword>
<keyword evidence="8" id="KW-0808">Transferase</keyword>
<feature type="region of interest" description="Disordered" evidence="20">
    <location>
        <begin position="190"/>
        <end position="212"/>
    </location>
</feature>
<dbReference type="CDD" id="cd06626">
    <property type="entry name" value="STKc_MEKK4"/>
    <property type="match status" value="1"/>
</dbReference>
<dbReference type="InterPro" id="IPR017441">
    <property type="entry name" value="Protein_kinase_ATP_BS"/>
</dbReference>
<comment type="subcellular location">
    <subcellularLocation>
        <location evidence="2">Cytoplasm</location>
        <location evidence="2">Perinuclear region</location>
    </subcellularLocation>
</comment>
<feature type="non-terminal residue" evidence="22">
    <location>
        <position position="1"/>
    </location>
</feature>
<dbReference type="FunFam" id="1.10.510.10:FF:000122">
    <property type="entry name" value="Mitogen-activated protein kinase kinase kinase 4"/>
    <property type="match status" value="1"/>
</dbReference>
<gene>
    <name evidence="22" type="ORF">L798_15765</name>
</gene>
<name>A0A067QLY2_ZOONE</name>
<dbReference type="OMA" id="DEHQFEE"/>
<feature type="region of interest" description="Disordered" evidence="20">
    <location>
        <begin position="758"/>
        <end position="834"/>
    </location>
</feature>
<proteinExistence type="inferred from homology"/>
<evidence type="ECO:0000256" key="19">
    <source>
        <dbReference type="PROSITE-ProRule" id="PRU10141"/>
    </source>
</evidence>
<dbReference type="Gene3D" id="1.10.510.10">
    <property type="entry name" value="Transferase(Phosphotransferase) domain 1"/>
    <property type="match status" value="1"/>
</dbReference>
<keyword evidence="9" id="KW-0479">Metal-binding</keyword>
<dbReference type="GO" id="GO:0005524">
    <property type="term" value="F:ATP binding"/>
    <property type="evidence" value="ECO:0007669"/>
    <property type="project" value="UniProtKB-UniRule"/>
</dbReference>
<protein>
    <recommendedName>
        <fullName evidence="17">Mitogen-activated protein kinase kinase kinase 4</fullName>
        <ecNumber evidence="4">2.7.11.25</ecNumber>
    </recommendedName>
    <alternativeName>
        <fullName evidence="18">MAPK/ERK kinase kinase 4</fullName>
    </alternativeName>
</protein>
<comment type="function">
    <text evidence="16">Component of a protein kinase signal transduction cascade. Activates the CSBP2, P38 and JNK MAPK pathways, but not the ERK pathway. Specifically phosphorylates and activates MAP2K4 and MAP2K6.</text>
</comment>
<evidence type="ECO:0000256" key="10">
    <source>
        <dbReference type="ARBA" id="ARBA00022741"/>
    </source>
</evidence>
<keyword evidence="11 22" id="KW-0418">Kinase</keyword>
<sequence length="1189" mass="134613">SQLSREEHLWQNELKDLIWLELQAWHADRTPTEQDEYVCKARQNVADLLNDIMSYRYIQNSVSTQSSDSGVSGDGKEDFCEPCSISDNNSKKCVCAGCLSMYCHSCVDIQNQALKDVEKLLQRLEAAEALYPSSKAFAAQHPLYKCSLFVGRVKAMCLWYNMTKHHRLKMLIIGKLMYLHQPKNYSWPQVGPLNEDDPNVSSGVGTDISDDNYYQDFRHTSRSGSVEGKPFRLHNRTVQFDVDSSSPSDSNNSNFSHGTTTTSSSDGGLEPTECQVYFYSASMIASMGSTFCSYKESTYPYRKYMEEVLKTRGLRKAINFLEKLHHYVLRKAMITLAKPAESAYVEITLAETVEHSEDDEEEELRRYGFWSCEAQSLGLPSYRAAFLFLSRIPLEMIHEFLRMRLEQKPNQPSVLSIRQLMRELKEGLRIAVLHRQRYLTLIHTVLWDKEKETLELYESVVSEFDQSMKAVLKVYLEYVQQWVLMVQQEGYQKNLLEEEWCFVRTTCPKIPGGKGMASSTFCHIASSMLGAITTQLVSKCEQLKQNMCSCDASDDESSPKQTMLTVCREFQILFNETREKALKAVAFSKTLRKDLENGAFKEGISPKCNAIIAEALEELKKETLSFRVAITSSLKSAEETCDVRDMSEVDDTEKSALVSRCLLEEEWCFVRTTCPKIPGDAREKLARGMISFAQQWMHFVKERCERGRGLRPRWANQGLDFLMTVCEPQNTNFLDDQQFEALKSSIDECISHVIGTATPTSSTPPFHPHNSRSPLDHYPRSRGSSPSPRSRTPTYRVSRSQPDTAVTPAPPSTQHSLSAQNSHSGTDSPSETVDESLDGAVAETLHIPLKGRVLCYKLLLLLQCESAMPCFAPLALPRIERVREAVKKLDRSLEESLRIQELIGSVTDTESEDKIHIKSRSVTFSWQRGIKIGQGRFGKVYTAVNNETGELMAMKEIQLQPNDHRTIRRVAEELRIFEGIHHSNLVRYYGVEIHREEMLIFMEFCTEGTLESLVAAAETSGLPEVLIRRYTRQLLQAVAALHDHGVVHRDIKSANIFLTDEGNCLKLGDFGSAVKIKAHTTLPGELQGFVGTQAYMAPEVFMKTNTEGHGRAADIWSVGCVVVEMSSGKRPWAEFDSNYQIMFKVGMGETPAVPDSLSEEGHQFLQHCLQHDPRQRASASDLLHHTFVK</sequence>
<dbReference type="PANTHER" id="PTHR48016:SF32">
    <property type="entry name" value="MITOGEN-ACTIVATED PROTEIN KINASE KINASE KINASE 4"/>
    <property type="match status" value="1"/>
</dbReference>
<keyword evidence="6" id="KW-0723">Serine/threonine-protein kinase</keyword>
<evidence type="ECO:0000256" key="14">
    <source>
        <dbReference type="ARBA" id="ARBA00047559"/>
    </source>
</evidence>
<evidence type="ECO:0000256" key="5">
    <source>
        <dbReference type="ARBA" id="ARBA00022490"/>
    </source>
</evidence>
<evidence type="ECO:0000256" key="12">
    <source>
        <dbReference type="ARBA" id="ARBA00022840"/>
    </source>
</evidence>
<dbReference type="Proteomes" id="UP000027135">
    <property type="component" value="Unassembled WGS sequence"/>
</dbReference>
<dbReference type="PROSITE" id="PS00107">
    <property type="entry name" value="PROTEIN_KINASE_ATP"/>
    <property type="match status" value="1"/>
</dbReference>
<dbReference type="SMART" id="SM00220">
    <property type="entry name" value="S_TKc"/>
    <property type="match status" value="1"/>
</dbReference>
<evidence type="ECO:0000256" key="20">
    <source>
        <dbReference type="SAM" id="MobiDB-lite"/>
    </source>
</evidence>
<evidence type="ECO:0000256" key="1">
    <source>
        <dbReference type="ARBA" id="ARBA00001946"/>
    </source>
</evidence>
<dbReference type="AlphaFoldDB" id="A0A067QLY2"/>
<keyword evidence="5" id="KW-0963">Cytoplasm</keyword>
<evidence type="ECO:0000256" key="9">
    <source>
        <dbReference type="ARBA" id="ARBA00022723"/>
    </source>
</evidence>
<dbReference type="InterPro" id="IPR008271">
    <property type="entry name" value="Ser/Thr_kinase_AS"/>
</dbReference>
<comment type="catalytic activity">
    <reaction evidence="15">
        <text>L-seryl-[protein] + ATP = O-phospho-L-seryl-[protein] + ADP + H(+)</text>
        <dbReference type="Rhea" id="RHEA:17989"/>
        <dbReference type="Rhea" id="RHEA-COMP:9863"/>
        <dbReference type="Rhea" id="RHEA-COMP:11604"/>
        <dbReference type="ChEBI" id="CHEBI:15378"/>
        <dbReference type="ChEBI" id="CHEBI:29999"/>
        <dbReference type="ChEBI" id="CHEBI:30616"/>
        <dbReference type="ChEBI" id="CHEBI:83421"/>
        <dbReference type="ChEBI" id="CHEBI:456216"/>
        <dbReference type="EC" id="2.7.11.25"/>
    </reaction>
</comment>
<dbReference type="FunCoup" id="A0A067QLY2">
    <property type="interactions" value="1831"/>
</dbReference>
<evidence type="ECO:0000256" key="4">
    <source>
        <dbReference type="ARBA" id="ARBA00012406"/>
    </source>
</evidence>
<dbReference type="PROSITE" id="PS50011">
    <property type="entry name" value="PROTEIN_KINASE_DOM"/>
    <property type="match status" value="1"/>
</dbReference>
<feature type="domain" description="Protein kinase" evidence="21">
    <location>
        <begin position="926"/>
        <end position="1188"/>
    </location>
</feature>
<evidence type="ECO:0000256" key="11">
    <source>
        <dbReference type="ARBA" id="ARBA00022777"/>
    </source>
</evidence>
<comment type="catalytic activity">
    <reaction evidence="14">
        <text>L-threonyl-[protein] + ATP = O-phospho-L-threonyl-[protein] + ADP + H(+)</text>
        <dbReference type="Rhea" id="RHEA:46608"/>
        <dbReference type="Rhea" id="RHEA-COMP:11060"/>
        <dbReference type="Rhea" id="RHEA-COMP:11605"/>
        <dbReference type="ChEBI" id="CHEBI:15378"/>
        <dbReference type="ChEBI" id="CHEBI:30013"/>
        <dbReference type="ChEBI" id="CHEBI:30616"/>
        <dbReference type="ChEBI" id="CHEBI:61977"/>
        <dbReference type="ChEBI" id="CHEBI:456216"/>
        <dbReference type="EC" id="2.7.11.25"/>
    </reaction>
</comment>
<organism evidence="22 23">
    <name type="scientific">Zootermopsis nevadensis</name>
    <name type="common">Dampwood termite</name>
    <dbReference type="NCBI Taxonomy" id="136037"/>
    <lineage>
        <taxon>Eukaryota</taxon>
        <taxon>Metazoa</taxon>
        <taxon>Ecdysozoa</taxon>
        <taxon>Arthropoda</taxon>
        <taxon>Hexapoda</taxon>
        <taxon>Insecta</taxon>
        <taxon>Pterygota</taxon>
        <taxon>Neoptera</taxon>
        <taxon>Polyneoptera</taxon>
        <taxon>Dictyoptera</taxon>
        <taxon>Blattodea</taxon>
        <taxon>Blattoidea</taxon>
        <taxon>Termitoidae</taxon>
        <taxon>Termopsidae</taxon>
        <taxon>Zootermopsis</taxon>
    </lineage>
</organism>
<feature type="binding site" evidence="19">
    <location>
        <position position="955"/>
    </location>
    <ligand>
        <name>ATP</name>
        <dbReference type="ChEBI" id="CHEBI:30616"/>
    </ligand>
</feature>
<evidence type="ECO:0000256" key="2">
    <source>
        <dbReference type="ARBA" id="ARBA00004556"/>
    </source>
</evidence>
<feature type="non-terminal residue" evidence="22">
    <location>
        <position position="1189"/>
    </location>
</feature>
<dbReference type="InParanoid" id="A0A067QLY2"/>
<evidence type="ECO:0000313" key="22">
    <source>
        <dbReference type="EMBL" id="KDR10364.1"/>
    </source>
</evidence>
<evidence type="ECO:0000256" key="3">
    <source>
        <dbReference type="ARBA" id="ARBA00006529"/>
    </source>
</evidence>
<evidence type="ECO:0000313" key="23">
    <source>
        <dbReference type="Proteomes" id="UP000027135"/>
    </source>
</evidence>
<dbReference type="GO" id="GO:0004709">
    <property type="term" value="F:MAP kinase kinase kinase activity"/>
    <property type="evidence" value="ECO:0007669"/>
    <property type="project" value="UniProtKB-EC"/>
</dbReference>
<feature type="region of interest" description="Disordered" evidence="20">
    <location>
        <begin position="241"/>
        <end position="267"/>
    </location>
</feature>
<accession>A0A067QLY2</accession>
<dbReference type="InterPro" id="IPR045801">
    <property type="entry name" value="MEKK4_N"/>
</dbReference>
<comment type="similarity">
    <text evidence="3">Belongs to the protein kinase superfamily. STE Ser/Thr protein kinase family. MAP kinase kinase kinase subfamily.</text>
</comment>
<evidence type="ECO:0000256" key="16">
    <source>
        <dbReference type="ARBA" id="ARBA00060115"/>
    </source>
</evidence>
<evidence type="ECO:0000256" key="17">
    <source>
        <dbReference type="ARBA" id="ARBA00069057"/>
    </source>
</evidence>
<dbReference type="SUPFAM" id="SSF56112">
    <property type="entry name" value="Protein kinase-like (PK-like)"/>
    <property type="match status" value="1"/>
</dbReference>
<dbReference type="EC" id="2.7.11.25" evidence="4"/>
<dbReference type="PANTHER" id="PTHR48016">
    <property type="entry name" value="MAP KINASE KINASE KINASE SSK2-RELATED-RELATED"/>
    <property type="match status" value="1"/>
</dbReference>
<evidence type="ECO:0000256" key="7">
    <source>
        <dbReference type="ARBA" id="ARBA00022553"/>
    </source>
</evidence>
<dbReference type="PROSITE" id="PS00108">
    <property type="entry name" value="PROTEIN_KINASE_ST"/>
    <property type="match status" value="1"/>
</dbReference>
<comment type="cofactor">
    <cofactor evidence="1">
        <name>Mg(2+)</name>
        <dbReference type="ChEBI" id="CHEBI:18420"/>
    </cofactor>
</comment>
<dbReference type="InterPro" id="IPR000719">
    <property type="entry name" value="Prot_kinase_dom"/>
</dbReference>
<evidence type="ECO:0000256" key="8">
    <source>
        <dbReference type="ARBA" id="ARBA00022679"/>
    </source>
</evidence>
<reference evidence="22 23" key="1">
    <citation type="journal article" date="2014" name="Nat. Commun.">
        <title>Molecular traces of alternative social organization in a termite genome.</title>
        <authorList>
            <person name="Terrapon N."/>
            <person name="Li C."/>
            <person name="Robertson H.M."/>
            <person name="Ji L."/>
            <person name="Meng X."/>
            <person name="Booth W."/>
            <person name="Chen Z."/>
            <person name="Childers C.P."/>
            <person name="Glastad K.M."/>
            <person name="Gokhale K."/>
            <person name="Gowin J."/>
            <person name="Gronenberg W."/>
            <person name="Hermansen R.A."/>
            <person name="Hu H."/>
            <person name="Hunt B.G."/>
            <person name="Huylmans A.K."/>
            <person name="Khalil S.M."/>
            <person name="Mitchell R.D."/>
            <person name="Munoz-Torres M.C."/>
            <person name="Mustard J.A."/>
            <person name="Pan H."/>
            <person name="Reese J.T."/>
            <person name="Scharf M.E."/>
            <person name="Sun F."/>
            <person name="Vogel H."/>
            <person name="Xiao J."/>
            <person name="Yang W."/>
            <person name="Yang Z."/>
            <person name="Yang Z."/>
            <person name="Zhou J."/>
            <person name="Zhu J."/>
            <person name="Brent C.S."/>
            <person name="Elsik C.G."/>
            <person name="Goodisman M.A."/>
            <person name="Liberles D.A."/>
            <person name="Roe R.M."/>
            <person name="Vargo E.L."/>
            <person name="Vilcinskas A."/>
            <person name="Wang J."/>
            <person name="Bornberg-Bauer E."/>
            <person name="Korb J."/>
            <person name="Zhang G."/>
            <person name="Liebig J."/>
        </authorList>
    </citation>
    <scope>NUCLEOTIDE SEQUENCE [LARGE SCALE GENOMIC DNA]</scope>
    <source>
        <tissue evidence="22">Whole organism</tissue>
    </source>
</reference>
<feature type="compositionally biased region" description="Polar residues" evidence="20">
    <location>
        <begin position="812"/>
        <end position="831"/>
    </location>
</feature>
<dbReference type="InterPro" id="IPR050538">
    <property type="entry name" value="MAP_kinase_kinase_kinase"/>
</dbReference>